<dbReference type="PANTHER" id="PTHR37464">
    <property type="entry name" value="BLL2463 PROTEIN"/>
    <property type="match status" value="1"/>
</dbReference>
<gene>
    <name evidence="3" type="ORF">FY528_19540</name>
</gene>
<keyword evidence="1" id="KW-0812">Transmembrane</keyword>
<dbReference type="NCBIfam" id="TIGR02226">
    <property type="entry name" value="two_anch"/>
    <property type="match status" value="1"/>
</dbReference>
<keyword evidence="1" id="KW-0472">Membrane</keyword>
<dbReference type="InterPro" id="IPR011933">
    <property type="entry name" value="Double_TM_dom"/>
</dbReference>
<accession>A0A5D6UQV3</accession>
<proteinExistence type="predicted"/>
<dbReference type="Pfam" id="PF07584">
    <property type="entry name" value="BatA"/>
    <property type="match status" value="1"/>
</dbReference>
<dbReference type="InterPro" id="IPR013783">
    <property type="entry name" value="Ig-like_fold"/>
</dbReference>
<evidence type="ECO:0000313" key="4">
    <source>
        <dbReference type="Proteomes" id="UP000322791"/>
    </source>
</evidence>
<feature type="domain" description="Aerotolerance regulator N-terminal" evidence="2">
    <location>
        <begin position="1"/>
        <end position="77"/>
    </location>
</feature>
<comment type="caution">
    <text evidence="3">The sequence shown here is derived from an EMBL/GenBank/DDBJ whole genome shotgun (WGS) entry which is preliminary data.</text>
</comment>
<dbReference type="AlphaFoldDB" id="A0A5D6UQV3"/>
<feature type="transmembrane region" description="Helical" evidence="1">
    <location>
        <begin position="57"/>
        <end position="79"/>
    </location>
</feature>
<dbReference type="RefSeq" id="WP_149072705.1">
    <property type="nucleotide sequence ID" value="NZ_VTHL01000030.1"/>
</dbReference>
<feature type="transmembrane region" description="Helical" evidence="1">
    <location>
        <begin position="6"/>
        <end position="25"/>
    </location>
</feature>
<organism evidence="3 4">
    <name type="scientific">Hymenobacter lutimineralis</name>
    <dbReference type="NCBI Taxonomy" id="2606448"/>
    <lineage>
        <taxon>Bacteria</taxon>
        <taxon>Pseudomonadati</taxon>
        <taxon>Bacteroidota</taxon>
        <taxon>Cytophagia</taxon>
        <taxon>Cytophagales</taxon>
        <taxon>Hymenobacteraceae</taxon>
        <taxon>Hymenobacter</taxon>
    </lineage>
</organism>
<reference evidence="3 4" key="1">
    <citation type="submission" date="2019-08" db="EMBL/GenBank/DDBJ databases">
        <authorList>
            <person name="Seo M.-J."/>
        </authorList>
    </citation>
    <scope>NUCLEOTIDE SEQUENCE [LARGE SCALE GENOMIC DNA]</scope>
    <source>
        <strain evidence="3 4">KIGAM108</strain>
    </source>
</reference>
<evidence type="ECO:0000313" key="3">
    <source>
        <dbReference type="EMBL" id="TYZ06041.1"/>
    </source>
</evidence>
<dbReference type="Proteomes" id="UP000322791">
    <property type="component" value="Unassembled WGS sequence"/>
</dbReference>
<keyword evidence="1" id="KW-1133">Transmembrane helix</keyword>
<evidence type="ECO:0000256" key="1">
    <source>
        <dbReference type="SAM" id="Phobius"/>
    </source>
</evidence>
<name>A0A5D6UQV3_9BACT</name>
<protein>
    <recommendedName>
        <fullName evidence="2">Aerotolerance regulator N-terminal domain-containing protein</fullName>
    </recommendedName>
</protein>
<dbReference type="InterPro" id="IPR024163">
    <property type="entry name" value="Aerotolerance_reg_N"/>
</dbReference>
<dbReference type="Gene3D" id="2.60.40.10">
    <property type="entry name" value="Immunoglobulins"/>
    <property type="match status" value="1"/>
</dbReference>
<dbReference type="EMBL" id="VTHL01000030">
    <property type="protein sequence ID" value="TYZ06041.1"/>
    <property type="molecule type" value="Genomic_DNA"/>
</dbReference>
<evidence type="ECO:0000259" key="2">
    <source>
        <dbReference type="Pfam" id="PF07584"/>
    </source>
</evidence>
<dbReference type="PANTHER" id="PTHR37464:SF1">
    <property type="entry name" value="BLL2463 PROTEIN"/>
    <property type="match status" value="1"/>
</dbReference>
<sequence length="683" mass="75358">MMAFTYPWFLWGLLAVILPIALHLFELRQPKRVAFTNVEFLREVKLVTARQRKVKHLLVLLTRIGLIGSLVLLFAQPFIPAPLTTVLPNEAVRVVVDTTPSMQAGPADAQTAFEKGVEEARQLPTAYPTAARFQLLNSSRYSVSGTAFRSAVDQLQLTGSSRSVASALVQDGGTTNQQLFIFSDFQKNDYSREQLQNIDSATQVFLIPVAGASTHNIYVDSVWLDDAFIRSGTDMTLRIRLRNGGNMAAENTQVKLLLDNRQAAAFRVPVPANGQETVTARVQVTGTRAHLCRVEVEDYPVTFDNTFYFTLTPSPQIPVVDITSRDLPATQRLYSNEALFAYSHRVGGKATEGLAAAQLVLVQELPRIDPQLREQLKQVVQRGGSVVIVPSAAVEAQSSYTALFQELGVGPVTWEQPQAGRLPQRKEVALPNRQNPFFRDVFGAQQRQVTMPTVAPVVRWARSTTDILRLRDGEGYLSGFRSGRGMVYVFSAPFTGEYSNFTSHPLFVPVMYRLAMQSYKSTELPAYRLNQGLITIPGAAGSEDGEQVVKLVKDSLTLIPTQRSLAGDLRLEVPPGMREPGFYTLERAGRKIATLAFNVDKKESELAHYSAPELRQMWAGKPNIHVYEASEGTSIAARYRAERVGTPLWKYCVAAALLCLLAEVLLLRFGGTRSPAVAPVTAG</sequence>
<keyword evidence="4" id="KW-1185">Reference proteome</keyword>